<proteinExistence type="predicted"/>
<dbReference type="AlphaFoldDB" id="A0A5E7ECP8"/>
<dbReference type="EMBL" id="CABVHW010000018">
    <property type="protein sequence ID" value="VVO24504.1"/>
    <property type="molecule type" value="Genomic_DNA"/>
</dbReference>
<dbReference type="Proteomes" id="UP000381093">
    <property type="component" value="Unassembled WGS sequence"/>
</dbReference>
<keyword evidence="1" id="KW-0175">Coiled coil</keyword>
<dbReference type="RefSeq" id="WP_150766458.1">
    <property type="nucleotide sequence ID" value="NZ_CABVHW010000018.1"/>
</dbReference>
<name>A0A5E7ECP8_PSEFL</name>
<organism evidence="3 4">
    <name type="scientific">Pseudomonas fluorescens</name>
    <dbReference type="NCBI Taxonomy" id="294"/>
    <lineage>
        <taxon>Bacteria</taxon>
        <taxon>Pseudomonadati</taxon>
        <taxon>Pseudomonadota</taxon>
        <taxon>Gammaproteobacteria</taxon>
        <taxon>Pseudomonadales</taxon>
        <taxon>Pseudomonadaceae</taxon>
        <taxon>Pseudomonas</taxon>
    </lineage>
</organism>
<evidence type="ECO:0000313" key="3">
    <source>
        <dbReference type="EMBL" id="VVO24504.1"/>
    </source>
</evidence>
<sequence length="225" mass="25136">MRMKPEHFDKLAAKTCQVLSPRTRLIVTRRVLREVLAQDDREKSILRMAIRQLKRNLPFSKSKLAEVEQLLSDCQKANRELLIGYGQILRDYRHGLETAMTFDQLCEVLGVNPVHRQEVKEDGDGLLAITWIGGQFEDSATHYGKDGATGAGPVTRAIGAAMQDFMLKNMDLMPDPFAPGGPFHGVPTYYRQPDGSMARKSASLTVHDADGSSRVVERRVEKVNG</sequence>
<reference evidence="3 4" key="1">
    <citation type="submission" date="2019-09" db="EMBL/GenBank/DDBJ databases">
        <authorList>
            <person name="Chandra G."/>
            <person name="Truman W A."/>
        </authorList>
    </citation>
    <scope>NUCLEOTIDE SEQUENCE [LARGE SCALE GENOMIC DNA]</scope>
    <source>
        <strain evidence="3">PS710</strain>
    </source>
</reference>
<feature type="region of interest" description="Disordered" evidence="2">
    <location>
        <begin position="200"/>
        <end position="225"/>
    </location>
</feature>
<protein>
    <submittedName>
        <fullName evidence="3">Uncharacterized protein</fullName>
    </submittedName>
</protein>
<evidence type="ECO:0000256" key="2">
    <source>
        <dbReference type="SAM" id="MobiDB-lite"/>
    </source>
</evidence>
<gene>
    <name evidence="3" type="ORF">PS710_04514</name>
</gene>
<evidence type="ECO:0000256" key="1">
    <source>
        <dbReference type="SAM" id="Coils"/>
    </source>
</evidence>
<feature type="coiled-coil region" evidence="1">
    <location>
        <begin position="50"/>
        <end position="80"/>
    </location>
</feature>
<feature type="compositionally biased region" description="Basic and acidic residues" evidence="2">
    <location>
        <begin position="207"/>
        <end position="225"/>
    </location>
</feature>
<evidence type="ECO:0000313" key="4">
    <source>
        <dbReference type="Proteomes" id="UP000381093"/>
    </source>
</evidence>
<accession>A0A5E7ECP8</accession>